<organism evidence="4 5">
    <name type="scientific">Sulfobacillus thermosulfidooxidans</name>
    <dbReference type="NCBI Taxonomy" id="28034"/>
    <lineage>
        <taxon>Bacteria</taxon>
        <taxon>Bacillati</taxon>
        <taxon>Bacillota</taxon>
        <taxon>Clostridia</taxon>
        <taxon>Eubacteriales</taxon>
        <taxon>Clostridiales Family XVII. Incertae Sedis</taxon>
        <taxon>Sulfobacillus</taxon>
    </lineage>
</organism>
<dbReference type="GO" id="GO:0019464">
    <property type="term" value="P:glycine decarboxylation via glycine cleavage system"/>
    <property type="evidence" value="ECO:0007669"/>
    <property type="project" value="InterPro"/>
</dbReference>
<dbReference type="PANTHER" id="PTHR11715">
    <property type="entry name" value="GLYCINE CLEAVAGE SYSTEM H PROTEIN"/>
    <property type="match status" value="1"/>
</dbReference>
<evidence type="ECO:0000313" key="5">
    <source>
        <dbReference type="Proteomes" id="UP000242705"/>
    </source>
</evidence>
<dbReference type="InterPro" id="IPR003016">
    <property type="entry name" value="2-oxoA_DH_lipoyl-BS"/>
</dbReference>
<dbReference type="AlphaFoldDB" id="A0A2T2X2Q0"/>
<dbReference type="PROSITE" id="PS50968">
    <property type="entry name" value="BIOTINYL_LIPOYL"/>
    <property type="match status" value="1"/>
</dbReference>
<keyword evidence="2" id="KW-0450">Lipoyl</keyword>
<dbReference type="PANTHER" id="PTHR11715:SF3">
    <property type="entry name" value="GLYCINE CLEAVAGE SYSTEM H PROTEIN-RELATED"/>
    <property type="match status" value="1"/>
</dbReference>
<dbReference type="GO" id="GO:0005829">
    <property type="term" value="C:cytosol"/>
    <property type="evidence" value="ECO:0007669"/>
    <property type="project" value="TreeGrafter"/>
</dbReference>
<dbReference type="GO" id="GO:0005960">
    <property type="term" value="C:glycine cleavage complex"/>
    <property type="evidence" value="ECO:0007669"/>
    <property type="project" value="InterPro"/>
</dbReference>
<dbReference type="InterPro" id="IPR033753">
    <property type="entry name" value="GCV_H/Fam206"/>
</dbReference>
<accession>A0A2T2X2Q0</accession>
<comment type="caution">
    <text evidence="4">The sequence shown here is derived from an EMBL/GenBank/DDBJ whole genome shotgun (WGS) entry which is preliminary data.</text>
</comment>
<dbReference type="InterPro" id="IPR011053">
    <property type="entry name" value="Single_hybrid_motif"/>
</dbReference>
<dbReference type="GO" id="GO:0009249">
    <property type="term" value="P:protein lipoylation"/>
    <property type="evidence" value="ECO:0007669"/>
    <property type="project" value="TreeGrafter"/>
</dbReference>
<gene>
    <name evidence="4" type="ORF">C7B47_03790</name>
</gene>
<evidence type="ECO:0000256" key="1">
    <source>
        <dbReference type="ARBA" id="ARBA00009249"/>
    </source>
</evidence>
<dbReference type="InterPro" id="IPR002930">
    <property type="entry name" value="GCV_H"/>
</dbReference>
<evidence type="ECO:0000313" key="4">
    <source>
        <dbReference type="EMBL" id="PSR28752.1"/>
    </source>
</evidence>
<proteinExistence type="inferred from homology"/>
<dbReference type="SUPFAM" id="SSF51230">
    <property type="entry name" value="Single hybrid motif"/>
    <property type="match status" value="1"/>
</dbReference>
<dbReference type="Gene3D" id="2.40.50.100">
    <property type="match status" value="1"/>
</dbReference>
<dbReference type="PROSITE" id="PS00189">
    <property type="entry name" value="LIPOYL"/>
    <property type="match status" value="1"/>
</dbReference>
<dbReference type="Pfam" id="PF01597">
    <property type="entry name" value="GCV_H"/>
    <property type="match status" value="1"/>
</dbReference>
<dbReference type="EMBL" id="PXYX01000005">
    <property type="protein sequence ID" value="PSR28752.1"/>
    <property type="molecule type" value="Genomic_DNA"/>
</dbReference>
<dbReference type="InterPro" id="IPR000089">
    <property type="entry name" value="Biotin_lipoyl"/>
</dbReference>
<evidence type="ECO:0000256" key="2">
    <source>
        <dbReference type="ARBA" id="ARBA00022823"/>
    </source>
</evidence>
<evidence type="ECO:0000259" key="3">
    <source>
        <dbReference type="PROSITE" id="PS50968"/>
    </source>
</evidence>
<name>A0A2T2X2Q0_SULTH</name>
<sequence length="155" mass="17249">MAEIQGCDIPEDLYYDIDNNVWVRKESIESTGNEEGEVVSVGMTDPAQTLSGRILFVRPKRAGTYVARGKSLASLESGKWAGPLVCPLSGTILETNDILKDQPALLNIDPYGTAWIAKLKIDPHQDWGHLVTGEEALTRYREKIVRDKIQCMRCS</sequence>
<comment type="similarity">
    <text evidence="1">Belongs to the GcvH family.</text>
</comment>
<feature type="domain" description="Lipoyl-binding" evidence="3">
    <location>
        <begin position="38"/>
        <end position="120"/>
    </location>
</feature>
<reference evidence="4 5" key="1">
    <citation type="journal article" date="2014" name="BMC Genomics">
        <title>Comparison of environmental and isolate Sulfobacillus genomes reveals diverse carbon, sulfur, nitrogen, and hydrogen metabolisms.</title>
        <authorList>
            <person name="Justice N.B."/>
            <person name="Norman A."/>
            <person name="Brown C.T."/>
            <person name="Singh A."/>
            <person name="Thomas B.C."/>
            <person name="Banfield J.F."/>
        </authorList>
    </citation>
    <scope>NUCLEOTIDE SEQUENCE [LARGE SCALE GENOMIC DNA]</scope>
    <source>
        <strain evidence="4">AMDSBA5</strain>
    </source>
</reference>
<dbReference type="Proteomes" id="UP000242705">
    <property type="component" value="Unassembled WGS sequence"/>
</dbReference>
<dbReference type="CDD" id="cd06848">
    <property type="entry name" value="GCS_H"/>
    <property type="match status" value="1"/>
</dbReference>
<protein>
    <submittedName>
        <fullName evidence="4">Glycine cleavage system protein H</fullName>
    </submittedName>
</protein>